<feature type="transmembrane region" description="Helical" evidence="2">
    <location>
        <begin position="36"/>
        <end position="68"/>
    </location>
</feature>
<proteinExistence type="predicted"/>
<accession>A0A6B0YS61</accession>
<keyword evidence="2" id="KW-1133">Transmembrane helix</keyword>
<dbReference type="AlphaFoldDB" id="A0A6B0YS61"/>
<organism evidence="3">
    <name type="scientific">Caldilineaceae bacterium SB0664_bin_27</name>
    <dbReference type="NCBI Taxonomy" id="2605260"/>
    <lineage>
        <taxon>Bacteria</taxon>
        <taxon>Bacillati</taxon>
        <taxon>Chloroflexota</taxon>
        <taxon>Caldilineae</taxon>
        <taxon>Caldilineales</taxon>
        <taxon>Caldilineaceae</taxon>
    </lineage>
</organism>
<name>A0A6B0YS61_9CHLR</name>
<evidence type="ECO:0000313" key="3">
    <source>
        <dbReference type="EMBL" id="MXY93924.1"/>
    </source>
</evidence>
<evidence type="ECO:0000256" key="1">
    <source>
        <dbReference type="SAM" id="MobiDB-lite"/>
    </source>
</evidence>
<evidence type="ECO:0000256" key="2">
    <source>
        <dbReference type="SAM" id="Phobius"/>
    </source>
</evidence>
<keyword evidence="2" id="KW-0812">Transmembrane</keyword>
<reference evidence="3" key="1">
    <citation type="submission" date="2019-09" db="EMBL/GenBank/DDBJ databases">
        <title>Characterisation of the sponge microbiome using genome-centric metagenomics.</title>
        <authorList>
            <person name="Engelberts J.P."/>
            <person name="Robbins S.J."/>
            <person name="De Goeij J.M."/>
            <person name="Aranda M."/>
            <person name="Bell S.C."/>
            <person name="Webster N.S."/>
        </authorList>
    </citation>
    <scope>NUCLEOTIDE SEQUENCE</scope>
    <source>
        <strain evidence="3">SB0664_bin_27</strain>
    </source>
</reference>
<comment type="caution">
    <text evidence="3">The sequence shown here is derived from an EMBL/GenBank/DDBJ whole genome shotgun (WGS) entry which is preliminary data.</text>
</comment>
<dbReference type="EMBL" id="VXRG01000090">
    <property type="protein sequence ID" value="MXY93924.1"/>
    <property type="molecule type" value="Genomic_DNA"/>
</dbReference>
<feature type="region of interest" description="Disordered" evidence="1">
    <location>
        <begin position="1"/>
        <end position="32"/>
    </location>
</feature>
<protein>
    <submittedName>
        <fullName evidence="3">Uncharacterized protein</fullName>
    </submittedName>
</protein>
<gene>
    <name evidence="3" type="ORF">F4Y42_10820</name>
</gene>
<sequence length="69" mass="7196">MEEDTVQEETAVAGEDAPAKEQAATESQESDRPNSYAFATLLFGGWAALMIAFTLIAVVAMSVVGMVAG</sequence>
<keyword evidence="2" id="KW-0472">Membrane</keyword>